<comment type="caution">
    <text evidence="2">The sequence shown here is derived from an EMBL/GenBank/DDBJ whole genome shotgun (WGS) entry which is preliminary data.</text>
</comment>
<evidence type="ECO:0008006" key="4">
    <source>
        <dbReference type="Google" id="ProtNLM"/>
    </source>
</evidence>
<feature type="non-terminal residue" evidence="2">
    <location>
        <position position="1"/>
    </location>
</feature>
<name>A0AAV5TT04_9BILA</name>
<feature type="region of interest" description="Disordered" evidence="1">
    <location>
        <begin position="159"/>
        <end position="197"/>
    </location>
</feature>
<dbReference type="AlphaFoldDB" id="A0AAV5TT04"/>
<sequence>FFCRMTAILHSVGIKLNDGWDLQWSPHERERREQQSRTLVAVQSMAEALGALGDIIMIQQDCLEGVQKELITEGEREEEKMEQTIGRLEETEHTLFEGRPGPSVKKQVKEEPAEEAPPIFPYACALITSTRALVTPSVPRGTWSTEVRNDRSWGTVACLPSTSGPRRDPPKTTGSLLGPIAVNQNDRPPVGGGRMDTNLGRRIRAQCCY</sequence>
<proteinExistence type="predicted"/>
<protein>
    <recommendedName>
        <fullName evidence="4">t-SNARE coiled-coil homology domain-containing protein</fullName>
    </recommendedName>
</protein>
<accession>A0AAV5TT04</accession>
<feature type="non-terminal residue" evidence="2">
    <location>
        <position position="209"/>
    </location>
</feature>
<keyword evidence="3" id="KW-1185">Reference proteome</keyword>
<evidence type="ECO:0000313" key="2">
    <source>
        <dbReference type="EMBL" id="GMS97625.1"/>
    </source>
</evidence>
<reference evidence="2" key="1">
    <citation type="submission" date="2023-10" db="EMBL/GenBank/DDBJ databases">
        <title>Genome assembly of Pristionchus species.</title>
        <authorList>
            <person name="Yoshida K."/>
            <person name="Sommer R.J."/>
        </authorList>
    </citation>
    <scope>NUCLEOTIDE SEQUENCE</scope>
    <source>
        <strain evidence="2">RS0144</strain>
    </source>
</reference>
<organism evidence="2 3">
    <name type="scientific">Pristionchus entomophagus</name>
    <dbReference type="NCBI Taxonomy" id="358040"/>
    <lineage>
        <taxon>Eukaryota</taxon>
        <taxon>Metazoa</taxon>
        <taxon>Ecdysozoa</taxon>
        <taxon>Nematoda</taxon>
        <taxon>Chromadorea</taxon>
        <taxon>Rhabditida</taxon>
        <taxon>Rhabditina</taxon>
        <taxon>Diplogasteromorpha</taxon>
        <taxon>Diplogasteroidea</taxon>
        <taxon>Neodiplogasteridae</taxon>
        <taxon>Pristionchus</taxon>
    </lineage>
</organism>
<evidence type="ECO:0000313" key="3">
    <source>
        <dbReference type="Proteomes" id="UP001432027"/>
    </source>
</evidence>
<dbReference type="EMBL" id="BTSX01000004">
    <property type="protein sequence ID" value="GMS97625.1"/>
    <property type="molecule type" value="Genomic_DNA"/>
</dbReference>
<gene>
    <name evidence="2" type="ORF">PENTCL1PPCAC_19800</name>
</gene>
<dbReference type="Proteomes" id="UP001432027">
    <property type="component" value="Unassembled WGS sequence"/>
</dbReference>
<evidence type="ECO:0000256" key="1">
    <source>
        <dbReference type="SAM" id="MobiDB-lite"/>
    </source>
</evidence>